<dbReference type="Pfam" id="PF00561">
    <property type="entry name" value="Abhydrolase_1"/>
    <property type="match status" value="1"/>
</dbReference>
<dbReference type="InterPro" id="IPR000073">
    <property type="entry name" value="AB_hydrolase_1"/>
</dbReference>
<dbReference type="RefSeq" id="WP_188463464.1">
    <property type="nucleotide sequence ID" value="NZ_BAABHU010000007.1"/>
</dbReference>
<comment type="caution">
    <text evidence="3">The sequence shown here is derived from an EMBL/GenBank/DDBJ whole genome shotgun (WGS) entry which is preliminary data.</text>
</comment>
<dbReference type="PANTHER" id="PTHR43798:SF27">
    <property type="entry name" value="HYDROLASE ALPHA_BETA HYDROLASE FOLD FAMILY"/>
    <property type="match status" value="1"/>
</dbReference>
<dbReference type="PANTHER" id="PTHR43798">
    <property type="entry name" value="MONOACYLGLYCEROL LIPASE"/>
    <property type="match status" value="1"/>
</dbReference>
<evidence type="ECO:0000259" key="2">
    <source>
        <dbReference type="Pfam" id="PF08386"/>
    </source>
</evidence>
<protein>
    <recommendedName>
        <fullName evidence="5">AB hydrolase-1 domain-containing protein</fullName>
    </recommendedName>
</protein>
<dbReference type="SUPFAM" id="SSF53474">
    <property type="entry name" value="alpha/beta-Hydrolases"/>
    <property type="match status" value="1"/>
</dbReference>
<dbReference type="Proteomes" id="UP000636010">
    <property type="component" value="Unassembled WGS sequence"/>
</dbReference>
<dbReference type="Pfam" id="PF08386">
    <property type="entry name" value="Abhydrolase_4"/>
    <property type="match status" value="1"/>
</dbReference>
<reference evidence="4" key="1">
    <citation type="journal article" date="2019" name="Int. J. Syst. Evol. Microbiol.">
        <title>The Global Catalogue of Microorganisms (GCM) 10K type strain sequencing project: providing services to taxonomists for standard genome sequencing and annotation.</title>
        <authorList>
            <consortium name="The Broad Institute Genomics Platform"/>
            <consortium name="The Broad Institute Genome Sequencing Center for Infectious Disease"/>
            <person name="Wu L."/>
            <person name="Ma J."/>
        </authorList>
    </citation>
    <scope>NUCLEOTIDE SEQUENCE [LARGE SCALE GENOMIC DNA]</scope>
    <source>
        <strain evidence="4">CGMCC 1.10832</strain>
    </source>
</reference>
<dbReference type="InterPro" id="IPR029058">
    <property type="entry name" value="AB_hydrolase_fold"/>
</dbReference>
<accession>A0ABQ1M9I5</accession>
<evidence type="ECO:0008006" key="5">
    <source>
        <dbReference type="Google" id="ProtNLM"/>
    </source>
</evidence>
<dbReference type="Gene3D" id="3.40.50.1820">
    <property type="entry name" value="alpha/beta hydrolase"/>
    <property type="match status" value="2"/>
</dbReference>
<dbReference type="InterPro" id="IPR050266">
    <property type="entry name" value="AB_hydrolase_sf"/>
</dbReference>
<organism evidence="3 4">
    <name type="scientific">Marivirga lumbricoides</name>
    <dbReference type="NCBI Taxonomy" id="1046115"/>
    <lineage>
        <taxon>Bacteria</taxon>
        <taxon>Pseudomonadati</taxon>
        <taxon>Bacteroidota</taxon>
        <taxon>Cytophagia</taxon>
        <taxon>Cytophagales</taxon>
        <taxon>Marivirgaceae</taxon>
        <taxon>Marivirga</taxon>
    </lineage>
</organism>
<dbReference type="InterPro" id="IPR013595">
    <property type="entry name" value="Pept_S33_TAP-like_C"/>
</dbReference>
<proteinExistence type="predicted"/>
<gene>
    <name evidence="3" type="ORF">GCM10011506_22900</name>
</gene>
<keyword evidence="4" id="KW-1185">Reference proteome</keyword>
<feature type="domain" description="Peptidase S33 tripeptidyl aminopeptidase-like C-terminal" evidence="2">
    <location>
        <begin position="399"/>
        <end position="463"/>
    </location>
</feature>
<evidence type="ECO:0000259" key="1">
    <source>
        <dbReference type="Pfam" id="PF00561"/>
    </source>
</evidence>
<evidence type="ECO:0000313" key="4">
    <source>
        <dbReference type="Proteomes" id="UP000636010"/>
    </source>
</evidence>
<evidence type="ECO:0000313" key="3">
    <source>
        <dbReference type="EMBL" id="GGC36905.1"/>
    </source>
</evidence>
<name>A0ABQ1M9I5_9BACT</name>
<feature type="domain" description="AB hydrolase-1" evidence="1">
    <location>
        <begin position="78"/>
        <end position="238"/>
    </location>
</feature>
<sequence>MKTKILLTITGVIFSITLYGQARIIDRKMRIFKTDENIDINGEIGYLEVPENRKDTLSRLIKFKYVRLKSLSKNPTAPLVFIEGGGGSSTWQAENPAVLKDWIELLDLGDLIFVDRRGNNDEALTYIYTEELPEDFFVSEHEAYAHYEKMIKSSLIIFDERNVDVTGYNIEEYAWDINQLMGALEIERYSIFGFSFGSHIGMTMIKLFPEQIEKAIFAGADAPDQAFNYPRYLDNQIDKLAGMIREDEKLSQSIPDFKALLHRVMKKLEKKPAVVVIKNPVTGKKIHLKVGSFGLSLILRLDIDDYNDIPAIPRLLYSIDQGDYTILKWFLQKRVVFALAVSGNGLNQQLASGVDESRWDLIEKEAKASVFGNIVNFPFSAAKDHWVSNKLSFDPSIPIVTNIPTLFITGELDCRTPAEQVTETMKGFNNALHVEVKNAGHEQAMWERETFDKIIPMFLKGESVEKVETNYSDLTFIKLKGKTKRHPSLR</sequence>
<dbReference type="EMBL" id="BMEC01000007">
    <property type="protein sequence ID" value="GGC36905.1"/>
    <property type="molecule type" value="Genomic_DNA"/>
</dbReference>